<organism evidence="2 3">
    <name type="scientific">Haloflavibacter putidus</name>
    <dbReference type="NCBI Taxonomy" id="2576776"/>
    <lineage>
        <taxon>Bacteria</taxon>
        <taxon>Pseudomonadati</taxon>
        <taxon>Bacteroidota</taxon>
        <taxon>Flavobacteriia</taxon>
        <taxon>Flavobacteriales</taxon>
        <taxon>Flavobacteriaceae</taxon>
        <taxon>Haloflavibacter</taxon>
    </lineage>
</organism>
<name>A0A507ZT36_9FLAO</name>
<dbReference type="AlphaFoldDB" id="A0A507ZT36"/>
<protein>
    <submittedName>
        <fullName evidence="2">GIY-YIG nuclease family protein</fullName>
    </submittedName>
</protein>
<sequence>MFYLYIIYSENFDKFYVGSSQNPWNRLEQHNSSKHNTFTSKYRPWELVAVFEAGATRGQSEIAEKFIKKQKSRRLIEKLIDPEFTITGKLSKLVRVPHVRD</sequence>
<dbReference type="PROSITE" id="PS50164">
    <property type="entry name" value="GIY_YIG"/>
    <property type="match status" value="1"/>
</dbReference>
<dbReference type="InterPro" id="IPR035901">
    <property type="entry name" value="GIY-YIG_endonuc_sf"/>
</dbReference>
<dbReference type="SUPFAM" id="SSF82771">
    <property type="entry name" value="GIY-YIG endonuclease"/>
    <property type="match status" value="1"/>
</dbReference>
<evidence type="ECO:0000259" key="1">
    <source>
        <dbReference type="PROSITE" id="PS50164"/>
    </source>
</evidence>
<dbReference type="Pfam" id="PF01541">
    <property type="entry name" value="GIY-YIG"/>
    <property type="match status" value="1"/>
</dbReference>
<evidence type="ECO:0000313" key="3">
    <source>
        <dbReference type="Proteomes" id="UP000317169"/>
    </source>
</evidence>
<dbReference type="OrthoDB" id="1495241at2"/>
<reference evidence="2 3" key="1">
    <citation type="submission" date="2019-06" db="EMBL/GenBank/DDBJ databases">
        <title>Flavibacter putida gen. nov., sp. nov., a novel marine bacterium of the family Flavobacteriaceae isolated from coastal seawater.</title>
        <authorList>
            <person name="Feng X."/>
        </authorList>
    </citation>
    <scope>NUCLEOTIDE SEQUENCE [LARGE SCALE GENOMIC DNA]</scope>
    <source>
        <strain evidence="2 3">PLHSN227</strain>
    </source>
</reference>
<proteinExistence type="predicted"/>
<dbReference type="CDD" id="cd10449">
    <property type="entry name" value="GIY-YIG_SLX1_like"/>
    <property type="match status" value="1"/>
</dbReference>
<gene>
    <name evidence="2" type="ORF">FKR84_02135</name>
</gene>
<dbReference type="Proteomes" id="UP000317169">
    <property type="component" value="Unassembled WGS sequence"/>
</dbReference>
<dbReference type="EMBL" id="VIAR01000001">
    <property type="protein sequence ID" value="TQD40800.1"/>
    <property type="molecule type" value="Genomic_DNA"/>
</dbReference>
<feature type="domain" description="GIY-YIG" evidence="1">
    <location>
        <begin position="1"/>
        <end position="78"/>
    </location>
</feature>
<evidence type="ECO:0000313" key="2">
    <source>
        <dbReference type="EMBL" id="TQD40800.1"/>
    </source>
</evidence>
<keyword evidence="3" id="KW-1185">Reference proteome</keyword>
<comment type="caution">
    <text evidence="2">The sequence shown here is derived from an EMBL/GenBank/DDBJ whole genome shotgun (WGS) entry which is preliminary data.</text>
</comment>
<accession>A0A507ZT36</accession>
<dbReference type="RefSeq" id="WP_141420531.1">
    <property type="nucleotide sequence ID" value="NZ_VIAR01000001.1"/>
</dbReference>
<dbReference type="Gene3D" id="3.40.1440.10">
    <property type="entry name" value="GIY-YIG endonuclease"/>
    <property type="match status" value="1"/>
</dbReference>
<dbReference type="InterPro" id="IPR000305">
    <property type="entry name" value="GIY-YIG_endonuc"/>
</dbReference>